<protein>
    <recommendedName>
        <fullName evidence="3">thymidine phosphorylase</fullName>
        <ecNumber evidence="3">2.4.2.4</ecNumber>
    </recommendedName>
</protein>
<dbReference type="GO" id="GO:0009032">
    <property type="term" value="F:thymidine phosphorylase activity"/>
    <property type="evidence" value="ECO:0007669"/>
    <property type="project" value="UniProtKB-EC"/>
</dbReference>
<evidence type="ECO:0000256" key="3">
    <source>
        <dbReference type="ARBA" id="ARBA00011892"/>
    </source>
</evidence>
<dbReference type="AlphaFoldDB" id="A0A939DKB0"/>
<evidence type="ECO:0000313" key="9">
    <source>
        <dbReference type="Proteomes" id="UP000664654"/>
    </source>
</evidence>
<dbReference type="SUPFAM" id="SSF47648">
    <property type="entry name" value="Nucleoside phosphorylase/phosphoribosyltransferase N-terminal domain"/>
    <property type="match status" value="1"/>
</dbReference>
<reference evidence="8" key="1">
    <citation type="submission" date="2021-03" db="EMBL/GenBank/DDBJ databases">
        <title>novel species isolated from a fishpond in China.</title>
        <authorList>
            <person name="Lu H."/>
            <person name="Cai Z."/>
        </authorList>
    </citation>
    <scope>NUCLEOTIDE SEQUENCE</scope>
    <source>
        <strain evidence="8">JCM 30855</strain>
    </source>
</reference>
<dbReference type="InterPro" id="IPR000053">
    <property type="entry name" value="Thymidine/pyrmidine_PPase"/>
</dbReference>
<dbReference type="PROSITE" id="PS00647">
    <property type="entry name" value="THYMID_PHOSPHORYLASE"/>
    <property type="match status" value="1"/>
</dbReference>
<comment type="similarity">
    <text evidence="1">Belongs to the thymidine/pyrimidine-nucleoside phosphorylase family.</text>
</comment>
<evidence type="ECO:0000256" key="1">
    <source>
        <dbReference type="ARBA" id="ARBA00006915"/>
    </source>
</evidence>
<comment type="subunit">
    <text evidence="2">Homodimer.</text>
</comment>
<dbReference type="EMBL" id="JAFKCV010000001">
    <property type="protein sequence ID" value="MBN7824135.1"/>
    <property type="molecule type" value="Genomic_DNA"/>
</dbReference>
<name>A0A939DKB0_9ALTE</name>
<dbReference type="NCBIfam" id="TIGR02644">
    <property type="entry name" value="Y_phosphoryl"/>
    <property type="match status" value="1"/>
</dbReference>
<dbReference type="SUPFAM" id="SSF52418">
    <property type="entry name" value="Nucleoside phosphorylase/phosphoribosyltransferase catalytic domain"/>
    <property type="match status" value="1"/>
</dbReference>
<dbReference type="Pfam" id="PF07831">
    <property type="entry name" value="PYNP_C"/>
    <property type="match status" value="1"/>
</dbReference>
<dbReference type="Gene3D" id="3.90.1170.30">
    <property type="entry name" value="Pyrimidine nucleoside phosphorylase-like, C-terminal domain"/>
    <property type="match status" value="1"/>
</dbReference>
<evidence type="ECO:0000256" key="2">
    <source>
        <dbReference type="ARBA" id="ARBA00011738"/>
    </source>
</evidence>
<dbReference type="GO" id="GO:0006213">
    <property type="term" value="P:pyrimidine nucleoside metabolic process"/>
    <property type="evidence" value="ECO:0007669"/>
    <property type="project" value="InterPro"/>
</dbReference>
<dbReference type="InterPro" id="IPR018090">
    <property type="entry name" value="Pyrmidine_PPas_bac/euk"/>
</dbReference>
<evidence type="ECO:0000256" key="5">
    <source>
        <dbReference type="ARBA" id="ARBA00022679"/>
    </source>
</evidence>
<dbReference type="FunFam" id="3.40.1030.10:FF:000003">
    <property type="entry name" value="Pyrimidine-nucleoside phosphorylase"/>
    <property type="match status" value="1"/>
</dbReference>
<keyword evidence="4 8" id="KW-0328">Glycosyltransferase</keyword>
<comment type="catalytic activity">
    <reaction evidence="6">
        <text>thymidine + phosphate = 2-deoxy-alpha-D-ribose 1-phosphate + thymine</text>
        <dbReference type="Rhea" id="RHEA:16037"/>
        <dbReference type="ChEBI" id="CHEBI:17748"/>
        <dbReference type="ChEBI" id="CHEBI:17821"/>
        <dbReference type="ChEBI" id="CHEBI:43474"/>
        <dbReference type="ChEBI" id="CHEBI:57259"/>
        <dbReference type="EC" id="2.4.2.4"/>
    </reaction>
</comment>
<sequence length="445" mass="47233">MWMKELIDKKRRGQLLSAQEIEFLVKGITQGQLSDAQVAAFAMAVCCQGMAVAEQVALTRAMRDSGSVLDWRDMHLDGPLLDKHSTGGVGDLTSLVLAPMLAACGAYVPMISGRGLGHTGGTLDKLEAIPGFRTCRSTGEFKTQVKQTGLAIVEQSSQLAPADKRLYAIRDNAACVESAALIQASILSKKLAAGIQYLLLDVKQGNGAFMPDTDNAAQLASLITQIAQQLGLSCAALVTDMNQVFSASVGHSLEVQEALDSLTGQRRASRLLELCLALGERLLCLSGLQPTPEQARVALMKALDSQKALERFAAMIHAAGGPADFVERAATYLPQAPIQLPVYAGDSGYVQQMDCRKLGISLIGLGGGRVQATDCIDHSVGLSELCQVGTFVDSGRPLAVIHARHHHQAEKCRALLLEAIKTGPQKPAPHPIILGEVGQCHGPSF</sequence>
<dbReference type="InterPro" id="IPR017459">
    <property type="entry name" value="Glycosyl_Trfase_fam3_N_dom"/>
</dbReference>
<dbReference type="PANTHER" id="PTHR10515:SF0">
    <property type="entry name" value="THYMIDINE PHOSPHORYLASE"/>
    <property type="match status" value="1"/>
</dbReference>
<dbReference type="InterPro" id="IPR036566">
    <property type="entry name" value="PYNP-like_C_sf"/>
</dbReference>
<evidence type="ECO:0000256" key="4">
    <source>
        <dbReference type="ARBA" id="ARBA00022676"/>
    </source>
</evidence>
<dbReference type="GO" id="GO:0005829">
    <property type="term" value="C:cytosol"/>
    <property type="evidence" value="ECO:0007669"/>
    <property type="project" value="TreeGrafter"/>
</dbReference>
<dbReference type="Pfam" id="PF00591">
    <property type="entry name" value="Glycos_transf_3"/>
    <property type="match status" value="1"/>
</dbReference>
<keyword evidence="5 8" id="KW-0808">Transferase</keyword>
<evidence type="ECO:0000259" key="7">
    <source>
        <dbReference type="SMART" id="SM00941"/>
    </source>
</evidence>
<dbReference type="Gene3D" id="3.40.1030.10">
    <property type="entry name" value="Nucleoside phosphorylase/phosphoribosyltransferase catalytic domain"/>
    <property type="match status" value="1"/>
</dbReference>
<dbReference type="InterPro" id="IPR035902">
    <property type="entry name" value="Nuc_phospho_transferase"/>
</dbReference>
<comment type="caution">
    <text evidence="8">The sequence shown here is derived from an EMBL/GenBank/DDBJ whole genome shotgun (WGS) entry which is preliminary data.</text>
</comment>
<dbReference type="SUPFAM" id="SSF54680">
    <property type="entry name" value="Pyrimidine nucleoside phosphorylase C-terminal domain"/>
    <property type="match status" value="1"/>
</dbReference>
<dbReference type="EC" id="2.4.2.4" evidence="3"/>
<organism evidence="8 9">
    <name type="scientific">Bowmanella dokdonensis</name>
    <dbReference type="NCBI Taxonomy" id="751969"/>
    <lineage>
        <taxon>Bacteria</taxon>
        <taxon>Pseudomonadati</taxon>
        <taxon>Pseudomonadota</taxon>
        <taxon>Gammaproteobacteria</taxon>
        <taxon>Alteromonadales</taxon>
        <taxon>Alteromonadaceae</taxon>
        <taxon>Bowmanella</taxon>
    </lineage>
</organism>
<dbReference type="PANTHER" id="PTHR10515">
    <property type="entry name" value="THYMIDINE PHOSPHORYLASE"/>
    <property type="match status" value="1"/>
</dbReference>
<dbReference type="NCBIfam" id="NF004490">
    <property type="entry name" value="PRK05820.1"/>
    <property type="match status" value="1"/>
</dbReference>
<keyword evidence="9" id="KW-1185">Reference proteome</keyword>
<gene>
    <name evidence="8" type="ORF">J0A66_02745</name>
</gene>
<dbReference type="Pfam" id="PF02885">
    <property type="entry name" value="Glycos_trans_3N"/>
    <property type="match status" value="1"/>
</dbReference>
<dbReference type="InterPro" id="IPR013102">
    <property type="entry name" value="PYNP_C"/>
</dbReference>
<dbReference type="InterPro" id="IPR017872">
    <property type="entry name" value="Pyrmidine_PPase_CS"/>
</dbReference>
<evidence type="ECO:0000313" key="8">
    <source>
        <dbReference type="EMBL" id="MBN7824135.1"/>
    </source>
</evidence>
<dbReference type="PIRSF" id="PIRSF000478">
    <property type="entry name" value="TP_PyNP"/>
    <property type="match status" value="1"/>
</dbReference>
<dbReference type="Gene3D" id="1.20.970.10">
    <property type="entry name" value="Transferase, Pyrimidine Nucleoside Phosphorylase, Chain C"/>
    <property type="match status" value="1"/>
</dbReference>
<dbReference type="InterPro" id="IPR000312">
    <property type="entry name" value="Glycosyl_Trfase_fam3"/>
</dbReference>
<evidence type="ECO:0000256" key="6">
    <source>
        <dbReference type="ARBA" id="ARBA00048550"/>
    </source>
</evidence>
<dbReference type="Proteomes" id="UP000664654">
    <property type="component" value="Unassembled WGS sequence"/>
</dbReference>
<dbReference type="GO" id="GO:0006206">
    <property type="term" value="P:pyrimidine nucleobase metabolic process"/>
    <property type="evidence" value="ECO:0007669"/>
    <property type="project" value="InterPro"/>
</dbReference>
<dbReference type="GO" id="GO:0004645">
    <property type="term" value="F:1,4-alpha-oligoglucan phosphorylase activity"/>
    <property type="evidence" value="ECO:0007669"/>
    <property type="project" value="InterPro"/>
</dbReference>
<accession>A0A939DKB0</accession>
<proteinExistence type="inferred from homology"/>
<dbReference type="InterPro" id="IPR036320">
    <property type="entry name" value="Glycosyl_Trfase_fam3_N_dom_sf"/>
</dbReference>
<feature type="domain" description="Pyrimidine nucleoside phosphorylase C-terminal" evidence="7">
    <location>
        <begin position="349"/>
        <end position="423"/>
    </location>
</feature>
<dbReference type="SMART" id="SM00941">
    <property type="entry name" value="PYNP_C"/>
    <property type="match status" value="1"/>
</dbReference>